<accession>A0A3P4AWL7</accession>
<keyword evidence="3" id="KW-1185">Reference proteome</keyword>
<dbReference type="Proteomes" id="UP000277294">
    <property type="component" value="Unassembled WGS sequence"/>
</dbReference>
<dbReference type="EMBL" id="UWPJ01000005">
    <property type="protein sequence ID" value="VCU68454.1"/>
    <property type="molecule type" value="Genomic_DNA"/>
</dbReference>
<dbReference type="OrthoDB" id="8689758at2"/>
<dbReference type="AlphaFoldDB" id="A0A3P4AWL7"/>
<dbReference type="InterPro" id="IPR025587">
    <property type="entry name" value="DUF4351"/>
</dbReference>
<protein>
    <recommendedName>
        <fullName evidence="1">DUF4351 domain-containing protein</fullName>
    </recommendedName>
</protein>
<evidence type="ECO:0000313" key="2">
    <source>
        <dbReference type="EMBL" id="VCU68454.1"/>
    </source>
</evidence>
<proteinExistence type="predicted"/>
<name>A0A3P4AWL7_9BURK</name>
<reference evidence="2 3" key="1">
    <citation type="submission" date="2018-10" db="EMBL/GenBank/DDBJ databases">
        <authorList>
            <person name="Criscuolo A."/>
        </authorList>
    </citation>
    <scope>NUCLEOTIDE SEQUENCE [LARGE SCALE GENOMIC DNA]</scope>
    <source>
        <strain evidence="2">DnA1</strain>
    </source>
</reference>
<dbReference type="RefSeq" id="WP_124077663.1">
    <property type="nucleotide sequence ID" value="NZ_UWPJ01000005.1"/>
</dbReference>
<sequence>MTVAHSRDWTLRPRMEGRLEGQTQLLKRLLMKKFGILPPAVVQRLEQATEAQTEAWSLNVLDAPSLDDVFR</sequence>
<evidence type="ECO:0000313" key="3">
    <source>
        <dbReference type="Proteomes" id="UP000277294"/>
    </source>
</evidence>
<evidence type="ECO:0000259" key="1">
    <source>
        <dbReference type="Pfam" id="PF14261"/>
    </source>
</evidence>
<gene>
    <name evidence="2" type="ORF">PIGHUM_00505</name>
</gene>
<organism evidence="2 3">
    <name type="scientific">Pigmentiphaga humi</name>
    <dbReference type="NCBI Taxonomy" id="2478468"/>
    <lineage>
        <taxon>Bacteria</taxon>
        <taxon>Pseudomonadati</taxon>
        <taxon>Pseudomonadota</taxon>
        <taxon>Betaproteobacteria</taxon>
        <taxon>Burkholderiales</taxon>
        <taxon>Alcaligenaceae</taxon>
        <taxon>Pigmentiphaga</taxon>
    </lineage>
</organism>
<dbReference type="Pfam" id="PF14261">
    <property type="entry name" value="DUF4351"/>
    <property type="match status" value="1"/>
</dbReference>
<feature type="domain" description="DUF4351" evidence="1">
    <location>
        <begin position="16"/>
        <end position="69"/>
    </location>
</feature>